<dbReference type="InterPro" id="IPR045085">
    <property type="entry name" value="HLD_clamp_pol_III_gamma_tau"/>
</dbReference>
<organism evidence="13 14">
    <name type="scientific">Candidatus Kerfeldbacteria bacterium RIFCSPHIGHO2_12_FULL_48_17</name>
    <dbReference type="NCBI Taxonomy" id="1798542"/>
    <lineage>
        <taxon>Bacteria</taxon>
        <taxon>Candidatus Kerfeldiibacteriota</taxon>
    </lineage>
</organism>
<evidence type="ECO:0000256" key="2">
    <source>
        <dbReference type="ARBA" id="ARBA00022679"/>
    </source>
</evidence>
<dbReference type="InterPro" id="IPR008921">
    <property type="entry name" value="DNA_pol3_clamp-load_cplx_C"/>
</dbReference>
<dbReference type="EC" id="2.7.7.7" evidence="11"/>
<comment type="similarity">
    <text evidence="1 11">Belongs to the DnaX/STICHEL family.</text>
</comment>
<keyword evidence="8 11" id="KW-0067">ATP-binding</keyword>
<comment type="function">
    <text evidence="11">DNA polymerase III is a complex, multichain enzyme responsible for most of the replicative synthesis in bacteria. This DNA polymerase also exhibits 3' to 5' exonuclease activity.</text>
</comment>
<dbReference type="InterPro" id="IPR022754">
    <property type="entry name" value="DNA_pol_III_gamma-3"/>
</dbReference>
<dbReference type="FunFam" id="3.40.50.300:FF:000014">
    <property type="entry name" value="DNA polymerase III subunit gamma/tau"/>
    <property type="match status" value="1"/>
</dbReference>
<evidence type="ECO:0000256" key="7">
    <source>
        <dbReference type="ARBA" id="ARBA00022833"/>
    </source>
</evidence>
<comment type="caution">
    <text evidence="13">The sequence shown here is derived from an EMBL/GenBank/DDBJ whole genome shotgun (WGS) entry which is preliminary data.</text>
</comment>
<dbReference type="CDD" id="cd18137">
    <property type="entry name" value="HLD_clamp_pol_III_gamma_tau"/>
    <property type="match status" value="1"/>
</dbReference>
<evidence type="ECO:0000256" key="6">
    <source>
        <dbReference type="ARBA" id="ARBA00022741"/>
    </source>
</evidence>
<proteinExistence type="inferred from homology"/>
<dbReference type="STRING" id="1798542.A3F54_03035"/>
<keyword evidence="3 11" id="KW-0548">Nucleotidyltransferase</keyword>
<dbReference type="Pfam" id="PF13177">
    <property type="entry name" value="DNA_pol3_delta2"/>
    <property type="match status" value="1"/>
</dbReference>
<dbReference type="GO" id="GO:0003887">
    <property type="term" value="F:DNA-directed DNA polymerase activity"/>
    <property type="evidence" value="ECO:0007669"/>
    <property type="project" value="UniProtKB-KW"/>
</dbReference>
<accession>A0A1G2B860</accession>
<dbReference type="GO" id="GO:0003677">
    <property type="term" value="F:DNA binding"/>
    <property type="evidence" value="ECO:0007669"/>
    <property type="project" value="InterPro"/>
</dbReference>
<dbReference type="NCBIfam" id="NF004046">
    <property type="entry name" value="PRK05563.1"/>
    <property type="match status" value="1"/>
</dbReference>
<keyword evidence="2 11" id="KW-0808">Transferase</keyword>
<dbReference type="GO" id="GO:0009360">
    <property type="term" value="C:DNA polymerase III complex"/>
    <property type="evidence" value="ECO:0007669"/>
    <property type="project" value="InterPro"/>
</dbReference>
<evidence type="ECO:0000256" key="4">
    <source>
        <dbReference type="ARBA" id="ARBA00022705"/>
    </source>
</evidence>
<dbReference type="GO" id="GO:0005524">
    <property type="term" value="F:ATP binding"/>
    <property type="evidence" value="ECO:0007669"/>
    <property type="project" value="UniProtKB-KW"/>
</dbReference>
<protein>
    <recommendedName>
        <fullName evidence="11">DNA polymerase III subunit gamma/tau</fullName>
        <ecNumber evidence="11">2.7.7.7</ecNumber>
    </recommendedName>
</protein>
<dbReference type="GO" id="GO:0006261">
    <property type="term" value="P:DNA-templated DNA replication"/>
    <property type="evidence" value="ECO:0007669"/>
    <property type="project" value="TreeGrafter"/>
</dbReference>
<dbReference type="InterPro" id="IPR050238">
    <property type="entry name" value="DNA_Rep/Repair_Clamp_Loader"/>
</dbReference>
<dbReference type="GO" id="GO:0046872">
    <property type="term" value="F:metal ion binding"/>
    <property type="evidence" value="ECO:0007669"/>
    <property type="project" value="UniProtKB-KW"/>
</dbReference>
<evidence type="ECO:0000259" key="12">
    <source>
        <dbReference type="SMART" id="SM00382"/>
    </source>
</evidence>
<name>A0A1G2B860_9BACT</name>
<evidence type="ECO:0000256" key="8">
    <source>
        <dbReference type="ARBA" id="ARBA00022840"/>
    </source>
</evidence>
<keyword evidence="5" id="KW-0479">Metal-binding</keyword>
<evidence type="ECO:0000256" key="5">
    <source>
        <dbReference type="ARBA" id="ARBA00022723"/>
    </source>
</evidence>
<keyword evidence="9 11" id="KW-0239">DNA-directed DNA polymerase</keyword>
<evidence type="ECO:0000256" key="1">
    <source>
        <dbReference type="ARBA" id="ARBA00006360"/>
    </source>
</evidence>
<dbReference type="PANTHER" id="PTHR11669:SF0">
    <property type="entry name" value="PROTEIN STICHEL-LIKE 2"/>
    <property type="match status" value="1"/>
</dbReference>
<comment type="subunit">
    <text evidence="11">DNA polymerase III contains a core (composed of alpha, epsilon and theta chains) that associates with a tau subunit. This core dimerizes to form the POLIII' complex. PolIII' associates with the gamma complex (composed of gamma, delta, delta', psi and chi chains) and with the beta chain to form the complete DNA polymerase III complex.</text>
</comment>
<dbReference type="Gene3D" id="1.10.8.60">
    <property type="match status" value="1"/>
</dbReference>
<dbReference type="Gene3D" id="1.20.272.10">
    <property type="match status" value="1"/>
</dbReference>
<comment type="catalytic activity">
    <reaction evidence="10 11">
        <text>DNA(n) + a 2'-deoxyribonucleoside 5'-triphosphate = DNA(n+1) + diphosphate</text>
        <dbReference type="Rhea" id="RHEA:22508"/>
        <dbReference type="Rhea" id="RHEA-COMP:17339"/>
        <dbReference type="Rhea" id="RHEA-COMP:17340"/>
        <dbReference type="ChEBI" id="CHEBI:33019"/>
        <dbReference type="ChEBI" id="CHEBI:61560"/>
        <dbReference type="ChEBI" id="CHEBI:173112"/>
        <dbReference type="EC" id="2.7.7.7"/>
    </reaction>
</comment>
<dbReference type="Pfam" id="PF12169">
    <property type="entry name" value="DNA_pol3_gamma3"/>
    <property type="match status" value="1"/>
</dbReference>
<dbReference type="SUPFAM" id="SSF52540">
    <property type="entry name" value="P-loop containing nucleoside triphosphate hydrolases"/>
    <property type="match status" value="1"/>
</dbReference>
<dbReference type="Gene3D" id="3.40.50.300">
    <property type="entry name" value="P-loop containing nucleotide triphosphate hydrolases"/>
    <property type="match status" value="1"/>
</dbReference>
<dbReference type="SMART" id="SM00382">
    <property type="entry name" value="AAA"/>
    <property type="match status" value="1"/>
</dbReference>
<gene>
    <name evidence="11" type="primary">dnaX</name>
    <name evidence="13" type="ORF">A3F54_03035</name>
</gene>
<evidence type="ECO:0000256" key="9">
    <source>
        <dbReference type="ARBA" id="ARBA00022932"/>
    </source>
</evidence>
<dbReference type="AlphaFoldDB" id="A0A1G2B860"/>
<evidence type="ECO:0000256" key="10">
    <source>
        <dbReference type="ARBA" id="ARBA00049244"/>
    </source>
</evidence>
<keyword evidence="7" id="KW-0862">Zinc</keyword>
<reference evidence="13 14" key="1">
    <citation type="journal article" date="2016" name="Nat. Commun.">
        <title>Thousands of microbial genomes shed light on interconnected biogeochemical processes in an aquifer system.</title>
        <authorList>
            <person name="Anantharaman K."/>
            <person name="Brown C.T."/>
            <person name="Hug L.A."/>
            <person name="Sharon I."/>
            <person name="Castelle C.J."/>
            <person name="Probst A.J."/>
            <person name="Thomas B.C."/>
            <person name="Singh A."/>
            <person name="Wilkins M.J."/>
            <person name="Karaoz U."/>
            <person name="Brodie E.L."/>
            <person name="Williams K.H."/>
            <person name="Hubbard S.S."/>
            <person name="Banfield J.F."/>
        </authorList>
    </citation>
    <scope>NUCLEOTIDE SEQUENCE [LARGE SCALE GENOMIC DNA]</scope>
</reference>
<keyword evidence="4 11" id="KW-0235">DNA replication</keyword>
<dbReference type="InterPro" id="IPR003593">
    <property type="entry name" value="AAA+_ATPase"/>
</dbReference>
<evidence type="ECO:0000313" key="13">
    <source>
        <dbReference type="EMBL" id="OGY85361.1"/>
    </source>
</evidence>
<dbReference type="NCBIfam" id="TIGR02397">
    <property type="entry name" value="dnaX_nterm"/>
    <property type="match status" value="1"/>
</dbReference>
<keyword evidence="6 11" id="KW-0547">Nucleotide-binding</keyword>
<dbReference type="PANTHER" id="PTHR11669">
    <property type="entry name" value="REPLICATION FACTOR C / DNA POLYMERASE III GAMMA-TAU SUBUNIT"/>
    <property type="match status" value="1"/>
</dbReference>
<dbReference type="SUPFAM" id="SSF48019">
    <property type="entry name" value="post-AAA+ oligomerization domain-like"/>
    <property type="match status" value="1"/>
</dbReference>
<dbReference type="InterPro" id="IPR027417">
    <property type="entry name" value="P-loop_NTPase"/>
</dbReference>
<dbReference type="EMBL" id="MHKD01000002">
    <property type="protein sequence ID" value="OGY85361.1"/>
    <property type="molecule type" value="Genomic_DNA"/>
</dbReference>
<dbReference type="InterPro" id="IPR012763">
    <property type="entry name" value="DNA_pol_III_sug/sutau_N"/>
</dbReference>
<feature type="domain" description="AAA+ ATPase" evidence="12">
    <location>
        <begin position="37"/>
        <end position="181"/>
    </location>
</feature>
<evidence type="ECO:0000313" key="14">
    <source>
        <dbReference type="Proteomes" id="UP000176952"/>
    </source>
</evidence>
<evidence type="ECO:0000256" key="3">
    <source>
        <dbReference type="ARBA" id="ARBA00022695"/>
    </source>
</evidence>
<sequence>MTTTSLYQKYRPQTWNDVSGQNHIKITLQNEIDHNKITHAYVFTGPRGVGKTTTARLLAKAINCQNRQPKGEPCNTCAACTAITAGSALDVIEIDAASHTGVDNVRENIIENARVAPTALPNKVFIIDEVHMLSASAFNALLKTLEEPPKNTFFILATTEIHKVPETIISRCQRFDFKQVSVSDLVKLLEKTAASEKVQVENDVLEHIAKHADGCIRDAQSLLGQILSLGETRITMEVAELIIPRSNISTLMALFEALQQKNAAAGVAVIHELVETGVNISEFTKEFIAFLRGVMLLKVEGTGQYAFFDIRPEQQQKIIQLAQEKSPGDIAQLMEMFVKRLQMIKQTDLQELPLELAVMEICFGTAMTAAPVESGRKDGVVNQIRGGVADGVKVVTSATPSKKQPSMQEHWPKIVRAIKKHNHALHLTLKVAQLVSYEAGVLTLGFRYKFYKDRINEAKHRETVEQVVLEVSGEKVKIECEIHEKFEGIGIGAGAEGGKNIDNLVPVTEGEVSNVWDLAVNTFGGEIVAEK</sequence>
<dbReference type="Proteomes" id="UP000176952">
    <property type="component" value="Unassembled WGS sequence"/>
</dbReference>
<dbReference type="CDD" id="cd00009">
    <property type="entry name" value="AAA"/>
    <property type="match status" value="1"/>
</dbReference>
<evidence type="ECO:0000256" key="11">
    <source>
        <dbReference type="RuleBase" id="RU364063"/>
    </source>
</evidence>
<dbReference type="Pfam" id="PF22608">
    <property type="entry name" value="DNAX_ATPase_lid"/>
    <property type="match status" value="1"/>
</dbReference>